<gene>
    <name evidence="1" type="ORF">F8A88_10925</name>
</gene>
<evidence type="ECO:0000313" key="1">
    <source>
        <dbReference type="EMBL" id="KAB1441559.1"/>
    </source>
</evidence>
<dbReference type="EMBL" id="WAIE01000004">
    <property type="protein sequence ID" value="KAB1441559.1"/>
    <property type="molecule type" value="Genomic_DNA"/>
</dbReference>
<dbReference type="Proteomes" id="UP000438699">
    <property type="component" value="Unassembled WGS sequence"/>
</dbReference>
<organism evidence="1 2">
    <name type="scientific">Pseudodesulfovibrio senegalensis</name>
    <dbReference type="NCBI Taxonomy" id="1721087"/>
    <lineage>
        <taxon>Bacteria</taxon>
        <taxon>Pseudomonadati</taxon>
        <taxon>Thermodesulfobacteriota</taxon>
        <taxon>Desulfovibrionia</taxon>
        <taxon>Desulfovibrionales</taxon>
        <taxon>Desulfovibrionaceae</taxon>
    </lineage>
</organism>
<dbReference type="AlphaFoldDB" id="A0A6N6N190"/>
<evidence type="ECO:0000313" key="2">
    <source>
        <dbReference type="Proteomes" id="UP000438699"/>
    </source>
</evidence>
<protein>
    <submittedName>
        <fullName evidence="1">Uncharacterized protein</fullName>
    </submittedName>
</protein>
<sequence length="261" mass="29065">MPENNESSFAHVADVSCSGPCARCGVEHTLPGRPAIRAAQQLMRDLEAHGRIDFCRPAHEADPAYSTAPLFGEARGHMFGVMAFRNADGSTGLVKAFSGQFNGQWLAPGWVGPLVDVDEFERVNTPGERRVKELGRMMREHEPGSETYARLRRERRELSRSLMAELHGLYRLRDSRGNERCLAQVFGPDRGIPTGTGDCCAPKLLHHAARNGLVPLGIAEFYWGRSNRSGTREHGRLYPSCREKCRPILGFMLCGLEELYV</sequence>
<name>A0A6N6N190_9BACT</name>
<accession>A0A6N6N190</accession>
<comment type="caution">
    <text evidence="1">The sequence shown here is derived from an EMBL/GenBank/DDBJ whole genome shotgun (WGS) entry which is preliminary data.</text>
</comment>
<proteinExistence type="predicted"/>
<dbReference type="OrthoDB" id="128480at2"/>
<keyword evidence="2" id="KW-1185">Reference proteome</keyword>
<reference evidence="1 2" key="1">
    <citation type="journal article" date="2017" name="Int. J. Syst. Evol. Microbiol.">
        <title>Desulfovibrio senegalensis sp. nov., a mesophilic sulfate reducer isolated from marine sediment.</title>
        <authorList>
            <person name="Thioye A."/>
            <person name="Gam Z.B.A."/>
            <person name="Mbengue M."/>
            <person name="Cayol J.L."/>
            <person name="Joseph-Bartoli M."/>
            <person name="Toure-Kane C."/>
            <person name="Labat M."/>
        </authorList>
    </citation>
    <scope>NUCLEOTIDE SEQUENCE [LARGE SCALE GENOMIC DNA]</scope>
    <source>
        <strain evidence="1 2">DSM 101509</strain>
    </source>
</reference>